<dbReference type="EMBL" id="ML119675">
    <property type="protein sequence ID" value="RPA81923.1"/>
    <property type="molecule type" value="Genomic_DNA"/>
</dbReference>
<sequence>MLLSDILPTLHRTHPHPPTIKDHPSLAHPIYTPYLPLFNTPTYRLYTPSGPANLLDFFPVPPGQPLLDTTPYLSTTLRPPQKDIIEPAWRIVPTYEHPHPNFALRLIQCARLGRGQAQEFQRETRLEMVELADLLWPVPKLPKPGKGPYQMPTRTYSTVSLAAAGVGFGEGRVCDHVACGKSMKYMYALPNTCLLRILKAREVLRLVQEREGLGMSRFGRWVKRRVEWGGRRLSVESDRLMEVREEVMMECVVAIVKKWGKKVAVRRDALLDEGLKELVEEGKDELEEATSGSGGGGGLLGGDLRPRASSGNVRETWFSDDSEEYLGVGVNPD</sequence>
<evidence type="ECO:0000313" key="3">
    <source>
        <dbReference type="Proteomes" id="UP000275078"/>
    </source>
</evidence>
<organism evidence="2 3">
    <name type="scientific">Ascobolus immersus RN42</name>
    <dbReference type="NCBI Taxonomy" id="1160509"/>
    <lineage>
        <taxon>Eukaryota</taxon>
        <taxon>Fungi</taxon>
        <taxon>Dikarya</taxon>
        <taxon>Ascomycota</taxon>
        <taxon>Pezizomycotina</taxon>
        <taxon>Pezizomycetes</taxon>
        <taxon>Pezizales</taxon>
        <taxon>Ascobolaceae</taxon>
        <taxon>Ascobolus</taxon>
    </lineage>
</organism>
<name>A0A3N4I765_ASCIM</name>
<protein>
    <submittedName>
        <fullName evidence="2">Uncharacterized protein</fullName>
    </submittedName>
</protein>
<evidence type="ECO:0000313" key="2">
    <source>
        <dbReference type="EMBL" id="RPA81923.1"/>
    </source>
</evidence>
<feature type="compositionally biased region" description="Gly residues" evidence="1">
    <location>
        <begin position="292"/>
        <end position="301"/>
    </location>
</feature>
<accession>A0A3N4I765</accession>
<keyword evidence="3" id="KW-1185">Reference proteome</keyword>
<dbReference type="Proteomes" id="UP000275078">
    <property type="component" value="Unassembled WGS sequence"/>
</dbReference>
<proteinExistence type="predicted"/>
<gene>
    <name evidence="2" type="ORF">BJ508DRAFT_306070</name>
</gene>
<dbReference type="AlphaFoldDB" id="A0A3N4I765"/>
<reference evidence="2 3" key="1">
    <citation type="journal article" date="2018" name="Nat. Ecol. Evol.">
        <title>Pezizomycetes genomes reveal the molecular basis of ectomycorrhizal truffle lifestyle.</title>
        <authorList>
            <person name="Murat C."/>
            <person name="Payen T."/>
            <person name="Noel B."/>
            <person name="Kuo A."/>
            <person name="Morin E."/>
            <person name="Chen J."/>
            <person name="Kohler A."/>
            <person name="Krizsan K."/>
            <person name="Balestrini R."/>
            <person name="Da Silva C."/>
            <person name="Montanini B."/>
            <person name="Hainaut M."/>
            <person name="Levati E."/>
            <person name="Barry K.W."/>
            <person name="Belfiori B."/>
            <person name="Cichocki N."/>
            <person name="Clum A."/>
            <person name="Dockter R.B."/>
            <person name="Fauchery L."/>
            <person name="Guy J."/>
            <person name="Iotti M."/>
            <person name="Le Tacon F."/>
            <person name="Lindquist E.A."/>
            <person name="Lipzen A."/>
            <person name="Malagnac F."/>
            <person name="Mello A."/>
            <person name="Molinier V."/>
            <person name="Miyauchi S."/>
            <person name="Poulain J."/>
            <person name="Riccioni C."/>
            <person name="Rubini A."/>
            <person name="Sitrit Y."/>
            <person name="Splivallo R."/>
            <person name="Traeger S."/>
            <person name="Wang M."/>
            <person name="Zifcakova L."/>
            <person name="Wipf D."/>
            <person name="Zambonelli A."/>
            <person name="Paolocci F."/>
            <person name="Nowrousian M."/>
            <person name="Ottonello S."/>
            <person name="Baldrian P."/>
            <person name="Spatafora J.W."/>
            <person name="Henrissat B."/>
            <person name="Nagy L.G."/>
            <person name="Aury J.M."/>
            <person name="Wincker P."/>
            <person name="Grigoriev I.V."/>
            <person name="Bonfante P."/>
            <person name="Martin F.M."/>
        </authorList>
    </citation>
    <scope>NUCLEOTIDE SEQUENCE [LARGE SCALE GENOMIC DNA]</scope>
    <source>
        <strain evidence="2 3">RN42</strain>
    </source>
</reference>
<feature type="region of interest" description="Disordered" evidence="1">
    <location>
        <begin position="283"/>
        <end position="315"/>
    </location>
</feature>
<evidence type="ECO:0000256" key="1">
    <source>
        <dbReference type="SAM" id="MobiDB-lite"/>
    </source>
</evidence>